<evidence type="ECO:0000256" key="1">
    <source>
        <dbReference type="SAM" id="MobiDB-lite"/>
    </source>
</evidence>
<evidence type="ECO:0000256" key="2">
    <source>
        <dbReference type="SAM" id="SignalP"/>
    </source>
</evidence>
<feature type="compositionally biased region" description="Basic and acidic residues" evidence="1">
    <location>
        <begin position="121"/>
        <end position="144"/>
    </location>
</feature>
<dbReference type="AlphaFoldDB" id="A0A2P8DG33"/>
<name>A0A2P8DG33_9ACTN</name>
<organism evidence="3 4">
    <name type="scientific">Murinocardiopsis flavida</name>
    <dbReference type="NCBI Taxonomy" id="645275"/>
    <lineage>
        <taxon>Bacteria</taxon>
        <taxon>Bacillati</taxon>
        <taxon>Actinomycetota</taxon>
        <taxon>Actinomycetes</taxon>
        <taxon>Streptosporangiales</taxon>
        <taxon>Nocardiopsidaceae</taxon>
        <taxon>Murinocardiopsis</taxon>
    </lineage>
</organism>
<accession>A0A2P8DG33</accession>
<gene>
    <name evidence="3" type="ORF">CLV63_11254</name>
</gene>
<protein>
    <recommendedName>
        <fullName evidence="5">Secreted protein/lipoprotein</fullName>
    </recommendedName>
</protein>
<feature type="region of interest" description="Disordered" evidence="1">
    <location>
        <begin position="23"/>
        <end position="52"/>
    </location>
</feature>
<dbReference type="OrthoDB" id="3430299at2"/>
<keyword evidence="4" id="KW-1185">Reference proteome</keyword>
<feature type="region of interest" description="Disordered" evidence="1">
    <location>
        <begin position="91"/>
        <end position="144"/>
    </location>
</feature>
<evidence type="ECO:0008006" key="5">
    <source>
        <dbReference type="Google" id="ProtNLM"/>
    </source>
</evidence>
<reference evidence="3 4" key="1">
    <citation type="submission" date="2018-03" db="EMBL/GenBank/DDBJ databases">
        <title>Genomic Encyclopedia of Archaeal and Bacterial Type Strains, Phase II (KMG-II): from individual species to whole genera.</title>
        <authorList>
            <person name="Goeker M."/>
        </authorList>
    </citation>
    <scope>NUCLEOTIDE SEQUENCE [LARGE SCALE GENOMIC DNA]</scope>
    <source>
        <strain evidence="3 4">DSM 45312</strain>
    </source>
</reference>
<comment type="caution">
    <text evidence="3">The sequence shown here is derived from an EMBL/GenBank/DDBJ whole genome shotgun (WGS) entry which is preliminary data.</text>
</comment>
<evidence type="ECO:0000313" key="4">
    <source>
        <dbReference type="Proteomes" id="UP000240542"/>
    </source>
</evidence>
<dbReference type="EMBL" id="PYGA01000012">
    <property type="protein sequence ID" value="PSK96172.1"/>
    <property type="molecule type" value="Genomic_DNA"/>
</dbReference>
<evidence type="ECO:0000313" key="3">
    <source>
        <dbReference type="EMBL" id="PSK96172.1"/>
    </source>
</evidence>
<proteinExistence type="predicted"/>
<keyword evidence="2" id="KW-0732">Signal</keyword>
<dbReference type="Proteomes" id="UP000240542">
    <property type="component" value="Unassembled WGS sequence"/>
</dbReference>
<dbReference type="PROSITE" id="PS51257">
    <property type="entry name" value="PROKAR_LIPOPROTEIN"/>
    <property type="match status" value="1"/>
</dbReference>
<sequence length="171" mass="17783">MTSPTVRVSAAGFLLAAAVACTSNAEPDPPATSPPVSTAQPSPSPSAGNGAIAAYEGMWDAVVDASRDASSDHPELDKYATGDAAALMRQGMESVESSHVGKPSHDLTVKSAKPNANPSRVELRDCQDGSEWRPKGDPPSDQKDIRVDATVVKDALSWKVSALRIWGPGTC</sequence>
<feature type="chain" id="PRO_5015124708" description="Secreted protein/lipoprotein" evidence="2">
    <location>
        <begin position="26"/>
        <end position="171"/>
    </location>
</feature>
<feature type="compositionally biased region" description="Polar residues" evidence="1">
    <location>
        <begin position="34"/>
        <end position="47"/>
    </location>
</feature>
<feature type="signal peptide" evidence="2">
    <location>
        <begin position="1"/>
        <end position="25"/>
    </location>
</feature>
<dbReference type="RefSeq" id="WP_146165586.1">
    <property type="nucleotide sequence ID" value="NZ_PYGA01000012.1"/>
</dbReference>